<protein>
    <recommendedName>
        <fullName evidence="3">Berberine/berberine-like domain-containing protein</fullName>
    </recommendedName>
</protein>
<sequence length="54" mass="5764">KGLSRDFIFMNDAGGDQGVLGSYGSASRDGLSKVRREVDPDGVFQILETGGFKL</sequence>
<dbReference type="EMBL" id="PYWC01000028">
    <property type="protein sequence ID" value="PWW76987.1"/>
    <property type="molecule type" value="Genomic_DNA"/>
</dbReference>
<keyword evidence="2" id="KW-1185">Reference proteome</keyword>
<gene>
    <name evidence="1" type="ORF">C7212DRAFT_187858</name>
</gene>
<dbReference type="Proteomes" id="UP000246991">
    <property type="component" value="Unassembled WGS sequence"/>
</dbReference>
<feature type="non-terminal residue" evidence="1">
    <location>
        <position position="1"/>
    </location>
</feature>
<evidence type="ECO:0008006" key="3">
    <source>
        <dbReference type="Google" id="ProtNLM"/>
    </source>
</evidence>
<proteinExistence type="predicted"/>
<organism evidence="1 2">
    <name type="scientific">Tuber magnatum</name>
    <name type="common">white Piedmont truffle</name>
    <dbReference type="NCBI Taxonomy" id="42249"/>
    <lineage>
        <taxon>Eukaryota</taxon>
        <taxon>Fungi</taxon>
        <taxon>Dikarya</taxon>
        <taxon>Ascomycota</taxon>
        <taxon>Pezizomycotina</taxon>
        <taxon>Pezizomycetes</taxon>
        <taxon>Pezizales</taxon>
        <taxon>Tuberaceae</taxon>
        <taxon>Tuber</taxon>
    </lineage>
</organism>
<dbReference type="AlphaFoldDB" id="A0A317STP2"/>
<reference evidence="1 2" key="1">
    <citation type="submission" date="2018-03" db="EMBL/GenBank/DDBJ databases">
        <title>Genomes of Pezizomycetes fungi and the evolution of truffles.</title>
        <authorList>
            <person name="Murat C."/>
            <person name="Payen T."/>
            <person name="Noel B."/>
            <person name="Kuo A."/>
            <person name="Martin F.M."/>
        </authorList>
    </citation>
    <scope>NUCLEOTIDE SEQUENCE [LARGE SCALE GENOMIC DNA]</scope>
    <source>
        <strain evidence="1">091103-1</strain>
    </source>
</reference>
<name>A0A317STP2_9PEZI</name>
<comment type="caution">
    <text evidence="1">The sequence shown here is derived from an EMBL/GenBank/DDBJ whole genome shotgun (WGS) entry which is preliminary data.</text>
</comment>
<dbReference type="OrthoDB" id="2151789at2759"/>
<evidence type="ECO:0000313" key="2">
    <source>
        <dbReference type="Proteomes" id="UP000246991"/>
    </source>
</evidence>
<accession>A0A317STP2</accession>
<dbReference type="STRING" id="42249.A0A317STP2"/>
<evidence type="ECO:0000313" key="1">
    <source>
        <dbReference type="EMBL" id="PWW76987.1"/>
    </source>
</evidence>